<name>A0A6J4H9N6_9CHLR</name>
<proteinExistence type="predicted"/>
<organism evidence="1">
    <name type="scientific">uncultured Chloroflexota bacterium</name>
    <dbReference type="NCBI Taxonomy" id="166587"/>
    <lineage>
        <taxon>Bacteria</taxon>
        <taxon>Bacillati</taxon>
        <taxon>Chloroflexota</taxon>
        <taxon>environmental samples</taxon>
    </lineage>
</organism>
<dbReference type="AlphaFoldDB" id="A0A6J4H9N6"/>
<reference evidence="1" key="1">
    <citation type="submission" date="2020-02" db="EMBL/GenBank/DDBJ databases">
        <authorList>
            <person name="Meier V. D."/>
        </authorList>
    </citation>
    <scope>NUCLEOTIDE SEQUENCE</scope>
    <source>
        <strain evidence="1">AVDCRST_MAG77</strain>
    </source>
</reference>
<sequence>MNEAAVAAELLDEAHPDTRDRPTLALPYRADVYWCHKVG</sequence>
<gene>
    <name evidence="1" type="ORF">AVDCRST_MAG77-203</name>
</gene>
<dbReference type="EMBL" id="CADCTC010000015">
    <property type="protein sequence ID" value="CAA9216019.1"/>
    <property type="molecule type" value="Genomic_DNA"/>
</dbReference>
<evidence type="ECO:0000313" key="1">
    <source>
        <dbReference type="EMBL" id="CAA9216019.1"/>
    </source>
</evidence>
<accession>A0A6J4H9N6</accession>
<protein>
    <submittedName>
        <fullName evidence="1">Uncharacterized protein</fullName>
    </submittedName>
</protein>